<feature type="binding site" evidence="1">
    <location>
        <position position="259"/>
    </location>
    <ligand>
        <name>ATP</name>
        <dbReference type="ChEBI" id="CHEBI:30616"/>
    </ligand>
</feature>
<feature type="binding site" evidence="3">
    <location>
        <begin position="221"/>
        <end position="228"/>
    </location>
    <ligand>
        <name>ATP</name>
        <dbReference type="ChEBI" id="CHEBI:30616"/>
    </ligand>
</feature>
<keyword evidence="1" id="KW-0547">Nucleotide-binding</keyword>
<accession>A0A1F6U4D4</accession>
<dbReference type="EMBL" id="MFTC01000023">
    <property type="protein sequence ID" value="OGI52200.1"/>
    <property type="molecule type" value="Genomic_DNA"/>
</dbReference>
<proteinExistence type="predicted"/>
<dbReference type="PANTHER" id="PTHR13504:SF38">
    <property type="entry name" value="FIDO DOMAIN-CONTAINING PROTEIN"/>
    <property type="match status" value="1"/>
</dbReference>
<dbReference type="AlphaFoldDB" id="A0A1F6U4D4"/>
<dbReference type="InterPro" id="IPR036597">
    <property type="entry name" value="Fido-like_dom_sf"/>
</dbReference>
<gene>
    <name evidence="5" type="ORF">A3A87_03680</name>
</gene>
<dbReference type="InterPro" id="IPR003812">
    <property type="entry name" value="Fido"/>
</dbReference>
<feature type="binding site" evidence="1">
    <location>
        <position position="82"/>
    </location>
    <ligand>
        <name>ATP</name>
        <dbReference type="ChEBI" id="CHEBI:30616"/>
    </ligand>
</feature>
<organism evidence="5 6">
    <name type="scientific">Candidatus Muproteobacteria bacterium RIFCSPLOWO2_01_FULL_60_18</name>
    <dbReference type="NCBI Taxonomy" id="1817768"/>
    <lineage>
        <taxon>Bacteria</taxon>
        <taxon>Pseudomonadati</taxon>
        <taxon>Pseudomonadota</taxon>
        <taxon>Candidatus Muproteobacteria</taxon>
    </lineage>
</organism>
<evidence type="ECO:0000313" key="6">
    <source>
        <dbReference type="Proteomes" id="UP000179037"/>
    </source>
</evidence>
<dbReference type="Pfam" id="PF13784">
    <property type="entry name" value="Fic_N"/>
    <property type="match status" value="1"/>
</dbReference>
<dbReference type="Gene3D" id="1.10.3290.10">
    <property type="entry name" value="Fido-like domain"/>
    <property type="match status" value="1"/>
</dbReference>
<comment type="caution">
    <text evidence="5">The sequence shown here is derived from an EMBL/GenBank/DDBJ whole genome shotgun (WGS) entry which is preliminary data.</text>
</comment>
<dbReference type="GO" id="GO:0005524">
    <property type="term" value="F:ATP binding"/>
    <property type="evidence" value="ECO:0007669"/>
    <property type="project" value="UniProtKB-KW"/>
</dbReference>
<dbReference type="PROSITE" id="PS51459">
    <property type="entry name" value="FIDO"/>
    <property type="match status" value="1"/>
</dbReference>
<evidence type="ECO:0000256" key="2">
    <source>
        <dbReference type="PIRSR" id="PIRSR640198-1"/>
    </source>
</evidence>
<evidence type="ECO:0000259" key="4">
    <source>
        <dbReference type="PROSITE" id="PS51459"/>
    </source>
</evidence>
<feature type="domain" description="Fido" evidence="4">
    <location>
        <begin position="130"/>
        <end position="281"/>
    </location>
</feature>
<dbReference type="SUPFAM" id="SSF140931">
    <property type="entry name" value="Fic-like"/>
    <property type="match status" value="1"/>
</dbReference>
<dbReference type="Proteomes" id="UP000179037">
    <property type="component" value="Unassembled WGS sequence"/>
</dbReference>
<reference evidence="5 6" key="1">
    <citation type="journal article" date="2016" name="Nat. Commun.">
        <title>Thousands of microbial genomes shed light on interconnected biogeochemical processes in an aquifer system.</title>
        <authorList>
            <person name="Anantharaman K."/>
            <person name="Brown C.T."/>
            <person name="Hug L.A."/>
            <person name="Sharon I."/>
            <person name="Castelle C.J."/>
            <person name="Probst A.J."/>
            <person name="Thomas B.C."/>
            <person name="Singh A."/>
            <person name="Wilkins M.J."/>
            <person name="Karaoz U."/>
            <person name="Brodie E.L."/>
            <person name="Williams K.H."/>
            <person name="Hubbard S.S."/>
            <person name="Banfield J.F."/>
        </authorList>
    </citation>
    <scope>NUCLEOTIDE SEQUENCE [LARGE SCALE GENOMIC DNA]</scope>
</reference>
<sequence length="390" mass="44057">MNPKDFQCPEAGRVIRAPQGYHAFVPAPPPPKFVYDADLALVLSRADAALSELSGLGRLLPNPHLLIAPYVRREAVLSSRIEGTRASLSDILLDEMEADVPHGDAADVREVRNYVTALEYGIKRLDKLPLSLRLVRELHARLMKGVRGDRATPGEFRRSQNWIGPSGSTPANAPYVPPPPAEMQKALSDWEGFLHERDKLPELVQCALLHEQFEAIHPFLDGNGRVGRLLITLFLMERGRLSQPLLYLSVYIEAHRQDYYDLLQRARTRCDWSAWLRFFLTGVEETARDAIRRAGDLMDLREKFRKRLGEKPKALVLLDELFVNPYVTVARAAEVLKVSNPTARQAVALLEQHGMLKEISGRKWGQLYLATPVIKAIEKPAARYHQKVCK</sequence>
<dbReference type="InterPro" id="IPR040198">
    <property type="entry name" value="Fido_containing"/>
</dbReference>
<evidence type="ECO:0000313" key="5">
    <source>
        <dbReference type="EMBL" id="OGI52200.1"/>
    </source>
</evidence>
<dbReference type="InterPro" id="IPR036390">
    <property type="entry name" value="WH_DNA-bd_sf"/>
</dbReference>
<feature type="binding site" evidence="1">
    <location>
        <position position="217"/>
    </location>
    <ligand>
        <name>ATP</name>
        <dbReference type="ChEBI" id="CHEBI:30616"/>
    </ligand>
</feature>
<dbReference type="PIRSF" id="PIRSF038925">
    <property type="entry name" value="AMP-prot_trans"/>
    <property type="match status" value="1"/>
</dbReference>
<keyword evidence="1" id="KW-0067">ATP-binding</keyword>
<feature type="binding site" evidence="1">
    <location>
        <begin position="222"/>
        <end position="228"/>
    </location>
    <ligand>
        <name>ATP</name>
        <dbReference type="ChEBI" id="CHEBI:30616"/>
    </ligand>
</feature>
<dbReference type="Pfam" id="PF02661">
    <property type="entry name" value="Fic"/>
    <property type="match status" value="1"/>
</dbReference>
<dbReference type="InterPro" id="IPR026287">
    <property type="entry name" value="SoFic-like"/>
</dbReference>
<dbReference type="STRING" id="1817768.A3A87_03680"/>
<evidence type="ECO:0000256" key="3">
    <source>
        <dbReference type="PIRSR" id="PIRSR640198-2"/>
    </source>
</evidence>
<protein>
    <submittedName>
        <fullName evidence="5">Cell filamentation protein Fic</fullName>
    </submittedName>
</protein>
<feature type="binding site" evidence="3">
    <location>
        <begin position="259"/>
        <end position="260"/>
    </location>
    <ligand>
        <name>ATP</name>
        <dbReference type="ChEBI" id="CHEBI:30616"/>
    </ligand>
</feature>
<name>A0A1F6U4D4_9PROT</name>
<dbReference type="SUPFAM" id="SSF46785">
    <property type="entry name" value="Winged helix' DNA-binding domain"/>
    <property type="match status" value="1"/>
</dbReference>
<evidence type="ECO:0000256" key="1">
    <source>
        <dbReference type="PIRSR" id="PIRSR038925-1"/>
    </source>
</evidence>
<dbReference type="InterPro" id="IPR025758">
    <property type="entry name" value="Fic/DOC_N"/>
</dbReference>
<dbReference type="PANTHER" id="PTHR13504">
    <property type="entry name" value="FIDO DOMAIN-CONTAINING PROTEIN DDB_G0283145"/>
    <property type="match status" value="1"/>
</dbReference>
<feature type="active site" evidence="2">
    <location>
        <position position="217"/>
    </location>
</feature>